<keyword evidence="13" id="KW-1185">Reference proteome</keyword>
<dbReference type="Pfam" id="PF03935">
    <property type="entry name" value="SKN1_KRE6_Sbg1"/>
    <property type="match status" value="1"/>
</dbReference>
<feature type="transmembrane region" description="Helical" evidence="10">
    <location>
        <begin position="101"/>
        <end position="124"/>
    </location>
</feature>
<dbReference type="PANTHER" id="PTHR31361">
    <property type="entry name" value="BETA-GLUCAN SYNTHESIS-ASSOCIATED PROTEIN KRE6-RELATED"/>
    <property type="match status" value="1"/>
</dbReference>
<dbReference type="PROSITE" id="PS51762">
    <property type="entry name" value="GH16_2"/>
    <property type="match status" value="1"/>
</dbReference>
<dbReference type="InterPro" id="IPR013320">
    <property type="entry name" value="ConA-like_dom_sf"/>
</dbReference>
<evidence type="ECO:0000256" key="5">
    <source>
        <dbReference type="ARBA" id="ARBA00022989"/>
    </source>
</evidence>
<evidence type="ECO:0000313" key="12">
    <source>
        <dbReference type="EMBL" id="KIY69736.1"/>
    </source>
</evidence>
<keyword evidence="8" id="KW-0961">Cell wall biogenesis/degradation</keyword>
<dbReference type="InterPro" id="IPR005629">
    <property type="entry name" value="Skn1/Kre6/Sbg1"/>
</dbReference>
<evidence type="ECO:0000313" key="13">
    <source>
        <dbReference type="Proteomes" id="UP000054007"/>
    </source>
</evidence>
<keyword evidence="7" id="KW-0325">Glycoprotein</keyword>
<evidence type="ECO:0000256" key="10">
    <source>
        <dbReference type="SAM" id="Phobius"/>
    </source>
</evidence>
<dbReference type="InterPro" id="IPR000757">
    <property type="entry name" value="Beta-glucanase-like"/>
</dbReference>
<dbReference type="STRING" id="1314674.A0A0D7BJE4"/>
<dbReference type="PANTHER" id="PTHR31361:SF1">
    <property type="entry name" value="BETA-GLUCAN SYNTHESIS-ASSOCIATED PROTEIN KRE6-RELATED"/>
    <property type="match status" value="1"/>
</dbReference>
<evidence type="ECO:0000256" key="6">
    <source>
        <dbReference type="ARBA" id="ARBA00023136"/>
    </source>
</evidence>
<keyword evidence="3 10" id="KW-0812">Transmembrane</keyword>
<dbReference type="EMBL" id="KN880479">
    <property type="protein sequence ID" value="KIY69736.1"/>
    <property type="molecule type" value="Genomic_DNA"/>
</dbReference>
<accession>A0A0D7BJE4</accession>
<name>A0A0D7BJE4_9AGAR</name>
<evidence type="ECO:0000256" key="3">
    <source>
        <dbReference type="ARBA" id="ARBA00022692"/>
    </source>
</evidence>
<reference evidence="12 13" key="1">
    <citation type="journal article" date="2015" name="Fungal Genet. Biol.">
        <title>Evolution of novel wood decay mechanisms in Agaricales revealed by the genome sequences of Fistulina hepatica and Cylindrobasidium torrendii.</title>
        <authorList>
            <person name="Floudas D."/>
            <person name="Held B.W."/>
            <person name="Riley R."/>
            <person name="Nagy L.G."/>
            <person name="Koehler G."/>
            <person name="Ransdell A.S."/>
            <person name="Younus H."/>
            <person name="Chow J."/>
            <person name="Chiniquy J."/>
            <person name="Lipzen A."/>
            <person name="Tritt A."/>
            <person name="Sun H."/>
            <person name="Haridas S."/>
            <person name="LaButti K."/>
            <person name="Ohm R.A."/>
            <person name="Kues U."/>
            <person name="Blanchette R.A."/>
            <person name="Grigoriev I.V."/>
            <person name="Minto R.E."/>
            <person name="Hibbett D.S."/>
        </authorList>
    </citation>
    <scope>NUCLEOTIDE SEQUENCE [LARGE SCALE GENOMIC DNA]</scope>
    <source>
        <strain evidence="12 13">FP15055 ss-10</strain>
    </source>
</reference>
<dbReference type="CDD" id="cd02180">
    <property type="entry name" value="GH16_fungal_KRE6_glucanase"/>
    <property type="match status" value="1"/>
</dbReference>
<evidence type="ECO:0000259" key="11">
    <source>
        <dbReference type="PROSITE" id="PS51762"/>
    </source>
</evidence>
<evidence type="ECO:0000256" key="4">
    <source>
        <dbReference type="ARBA" id="ARBA00022968"/>
    </source>
</evidence>
<protein>
    <submittedName>
        <fullName evidence="12">Glycoside hydrolase family 16 protein</fullName>
    </submittedName>
</protein>
<feature type="region of interest" description="Disordered" evidence="9">
    <location>
        <begin position="1"/>
        <end position="44"/>
    </location>
</feature>
<dbReference type="FunFam" id="2.60.120.200:FF:000259">
    <property type="entry name" value="Chromosome 9, whole genome shotgun sequence"/>
    <property type="match status" value="1"/>
</dbReference>
<sequence length="585" mass="63805">MSQFRRGYEQSPSAISLLGGGRQPSSNELGDWSDDTPYPSGSQSNIADSISNKFSLSPDPQTWGSNLNYNHHEPDDFLHNPSVRNGRIVDDKSRSFSGRGFANLGCLFVLMAGLLALFVGYPIATYLNNHAERVANNLGVNATGQVPELGNFGLIDKDTPKDAYTIESLRDGSKWSLVFSDEFNQDGRTFYPGEDPYWEAVDLHYWGTNNMEWYGPSAVTTANGSMKITLSAKPNHGLDYLGGMVQTWNKFCFTGGYVESSVTLPGISNVVGLWPAVWTMGNLGRAGFGATLDGMWPYTYDACDVGTAPNQTLNGLPEAALTSGNENVNGELSYLPGQRLSRCTCPGESHPGPMHKDGTYVGRSAPEIDIFEAQVSEETGGEVSQSGQWSPFNAGYVWDNSSANLIIADSSISRLNTYIGGSTQQATSVVSETNPQCYQLGGGCFSIYAFEYKPGFAEDDAYISWTSQGKPSWTINAAGMGADPAVEISARPVPQEPLYLIANLGMSRNFGEVDLEHLQFPAIMSIDYIRVYQDPGEINIGCDPERFPTKAYIEKYQEAYANPNITTWVDDFKQLQPKSSLLDGC</sequence>
<dbReference type="Gene3D" id="2.60.120.200">
    <property type="match status" value="2"/>
</dbReference>
<keyword evidence="4" id="KW-0735">Signal-anchor</keyword>
<dbReference type="GO" id="GO:0006078">
    <property type="term" value="P:(1-&gt;6)-beta-D-glucan biosynthetic process"/>
    <property type="evidence" value="ECO:0007669"/>
    <property type="project" value="TreeGrafter"/>
</dbReference>
<dbReference type="GO" id="GO:0015926">
    <property type="term" value="F:glucosidase activity"/>
    <property type="evidence" value="ECO:0007669"/>
    <property type="project" value="TreeGrafter"/>
</dbReference>
<dbReference type="AlphaFoldDB" id="A0A0D7BJE4"/>
<dbReference type="GO" id="GO:0005886">
    <property type="term" value="C:plasma membrane"/>
    <property type="evidence" value="ECO:0007669"/>
    <property type="project" value="TreeGrafter"/>
</dbReference>
<evidence type="ECO:0000256" key="9">
    <source>
        <dbReference type="SAM" id="MobiDB-lite"/>
    </source>
</evidence>
<evidence type="ECO:0000256" key="8">
    <source>
        <dbReference type="ARBA" id="ARBA00023316"/>
    </source>
</evidence>
<dbReference type="SUPFAM" id="SSF49899">
    <property type="entry name" value="Concanavalin A-like lectins/glucanases"/>
    <property type="match status" value="1"/>
</dbReference>
<dbReference type="GO" id="GO:0031505">
    <property type="term" value="P:fungal-type cell wall organization"/>
    <property type="evidence" value="ECO:0007669"/>
    <property type="project" value="TreeGrafter"/>
</dbReference>
<proteinExistence type="inferred from homology"/>
<dbReference type="Proteomes" id="UP000054007">
    <property type="component" value="Unassembled WGS sequence"/>
</dbReference>
<evidence type="ECO:0000256" key="2">
    <source>
        <dbReference type="ARBA" id="ARBA00010962"/>
    </source>
</evidence>
<comment type="subcellular location">
    <subcellularLocation>
        <location evidence="1">Membrane</location>
        <topology evidence="1">Single-pass type II membrane protein</topology>
    </subcellularLocation>
</comment>
<dbReference type="OrthoDB" id="412647at2759"/>
<keyword evidence="12" id="KW-0378">Hydrolase</keyword>
<comment type="similarity">
    <text evidence="2">Belongs to the SKN1/KRE6 family.</text>
</comment>
<gene>
    <name evidence="12" type="ORF">CYLTODRAFT_372166</name>
</gene>
<feature type="domain" description="GH16" evidence="11">
    <location>
        <begin position="154"/>
        <end position="537"/>
    </location>
</feature>
<dbReference type="GO" id="GO:0005789">
    <property type="term" value="C:endoplasmic reticulum membrane"/>
    <property type="evidence" value="ECO:0007669"/>
    <property type="project" value="TreeGrafter"/>
</dbReference>
<evidence type="ECO:0000256" key="7">
    <source>
        <dbReference type="ARBA" id="ARBA00023180"/>
    </source>
</evidence>
<organism evidence="12 13">
    <name type="scientific">Cylindrobasidium torrendii FP15055 ss-10</name>
    <dbReference type="NCBI Taxonomy" id="1314674"/>
    <lineage>
        <taxon>Eukaryota</taxon>
        <taxon>Fungi</taxon>
        <taxon>Dikarya</taxon>
        <taxon>Basidiomycota</taxon>
        <taxon>Agaricomycotina</taxon>
        <taxon>Agaricomycetes</taxon>
        <taxon>Agaricomycetidae</taxon>
        <taxon>Agaricales</taxon>
        <taxon>Marasmiineae</taxon>
        <taxon>Physalacriaceae</taxon>
        <taxon>Cylindrobasidium</taxon>
    </lineage>
</organism>
<keyword evidence="6 10" id="KW-0472">Membrane</keyword>
<evidence type="ECO:0000256" key="1">
    <source>
        <dbReference type="ARBA" id="ARBA00004606"/>
    </source>
</evidence>
<keyword evidence="5 10" id="KW-1133">Transmembrane helix</keyword>